<dbReference type="Pfam" id="PF00756">
    <property type="entry name" value="Esterase"/>
    <property type="match status" value="1"/>
</dbReference>
<dbReference type="PANTHER" id="PTHR48098:SF1">
    <property type="entry name" value="DIACYLGLYCEROL ACYLTRANSFERASE_MYCOLYLTRANSFERASE AG85A"/>
    <property type="match status" value="1"/>
</dbReference>
<keyword evidence="2" id="KW-0378">Hydrolase</keyword>
<sequence length="295" mass="33738">MKMLKNCLLFCFMLCVNIAYAQQQGKVIEEQTVKSSILKRNVKYTIYLPSDYETANRTYPIVYLLHGYTDDNTGWLQYGEVNRFADKAIADGTIPPMIIVMPNADSSWYINSYDGKEKYEDFFIKEFIPHIEKAYRVKTEKKYRGVAGLSMGGYGTLIYAIKYPQLFSAAAALSAAVLPDDQMVGQPDENYENVFGQLFGRGLKGKDRLSKAWQANSVLDLVQNKTADQLSSVRYWIDCGDDDFLTKGNCLLHIALTEKKVPHEYRVRDGAHNWTYWRTGIINALQFIGDSFRQK</sequence>
<dbReference type="EMBL" id="FNAI01000005">
    <property type="protein sequence ID" value="SDE29261.1"/>
    <property type="molecule type" value="Genomic_DNA"/>
</dbReference>
<feature type="chain" id="PRO_5011455097" evidence="1">
    <location>
        <begin position="22"/>
        <end position="295"/>
    </location>
</feature>
<name>A0A1G7BQ47_9SPHI</name>
<dbReference type="InterPro" id="IPR029058">
    <property type="entry name" value="AB_hydrolase_fold"/>
</dbReference>
<feature type="signal peptide" evidence="1">
    <location>
        <begin position="1"/>
        <end position="21"/>
    </location>
</feature>
<dbReference type="AlphaFoldDB" id="A0A1G7BQ47"/>
<dbReference type="PANTHER" id="PTHR48098">
    <property type="entry name" value="ENTEROCHELIN ESTERASE-RELATED"/>
    <property type="match status" value="1"/>
</dbReference>
<gene>
    <name evidence="2" type="ORF">SAMN05216464_105121</name>
</gene>
<dbReference type="Gene3D" id="3.40.50.1820">
    <property type="entry name" value="alpha/beta hydrolase"/>
    <property type="match status" value="1"/>
</dbReference>
<dbReference type="InterPro" id="IPR000801">
    <property type="entry name" value="Esterase-like"/>
</dbReference>
<dbReference type="GO" id="GO:0016787">
    <property type="term" value="F:hydrolase activity"/>
    <property type="evidence" value="ECO:0007669"/>
    <property type="project" value="UniProtKB-KW"/>
</dbReference>
<protein>
    <submittedName>
        <fullName evidence="2">S-formylglutathione hydrolase FrmB</fullName>
    </submittedName>
</protein>
<evidence type="ECO:0000313" key="2">
    <source>
        <dbReference type="EMBL" id="SDE29261.1"/>
    </source>
</evidence>
<proteinExistence type="predicted"/>
<dbReference type="STRING" id="1391627.SAMN05216464_105121"/>
<keyword evidence="3" id="KW-1185">Reference proteome</keyword>
<keyword evidence="1" id="KW-0732">Signal</keyword>
<dbReference type="Proteomes" id="UP000199072">
    <property type="component" value="Unassembled WGS sequence"/>
</dbReference>
<reference evidence="2 3" key="1">
    <citation type="submission" date="2016-10" db="EMBL/GenBank/DDBJ databases">
        <authorList>
            <person name="de Groot N.N."/>
        </authorList>
    </citation>
    <scope>NUCLEOTIDE SEQUENCE [LARGE SCALE GENOMIC DNA]</scope>
    <source>
        <strain evidence="2 3">47C3B</strain>
    </source>
</reference>
<dbReference type="RefSeq" id="WP_205411259.1">
    <property type="nucleotide sequence ID" value="NZ_FNAI01000005.1"/>
</dbReference>
<dbReference type="InterPro" id="IPR050583">
    <property type="entry name" value="Mycobacterial_A85_antigen"/>
</dbReference>
<evidence type="ECO:0000256" key="1">
    <source>
        <dbReference type="SAM" id="SignalP"/>
    </source>
</evidence>
<dbReference type="GO" id="GO:0016747">
    <property type="term" value="F:acyltransferase activity, transferring groups other than amino-acyl groups"/>
    <property type="evidence" value="ECO:0007669"/>
    <property type="project" value="TreeGrafter"/>
</dbReference>
<organism evidence="2 3">
    <name type="scientific">Mucilaginibacter pineti</name>
    <dbReference type="NCBI Taxonomy" id="1391627"/>
    <lineage>
        <taxon>Bacteria</taxon>
        <taxon>Pseudomonadati</taxon>
        <taxon>Bacteroidota</taxon>
        <taxon>Sphingobacteriia</taxon>
        <taxon>Sphingobacteriales</taxon>
        <taxon>Sphingobacteriaceae</taxon>
        <taxon>Mucilaginibacter</taxon>
    </lineage>
</organism>
<accession>A0A1G7BQ47</accession>
<dbReference type="SUPFAM" id="SSF53474">
    <property type="entry name" value="alpha/beta-Hydrolases"/>
    <property type="match status" value="1"/>
</dbReference>
<evidence type="ECO:0000313" key="3">
    <source>
        <dbReference type="Proteomes" id="UP000199072"/>
    </source>
</evidence>